<feature type="domain" description="RRM" evidence="7">
    <location>
        <begin position="172"/>
        <end position="252"/>
    </location>
</feature>
<keyword evidence="4" id="KW-0539">Nucleus</keyword>
<dbReference type="SMART" id="SM00360">
    <property type="entry name" value="RRM"/>
    <property type="match status" value="2"/>
</dbReference>
<keyword evidence="9" id="KW-1185">Reference proteome</keyword>
<dbReference type="InterPro" id="IPR052462">
    <property type="entry name" value="SLIRP/GR-RBP-like"/>
</dbReference>
<comment type="caution">
    <text evidence="8">The sequence shown here is derived from an EMBL/GenBank/DDBJ whole genome shotgun (WGS) entry which is preliminary data.</text>
</comment>
<proteinExistence type="predicted"/>
<evidence type="ECO:0000256" key="2">
    <source>
        <dbReference type="ARBA" id="ARBA00022737"/>
    </source>
</evidence>
<evidence type="ECO:0000256" key="6">
    <source>
        <dbReference type="SAM" id="MobiDB-lite"/>
    </source>
</evidence>
<dbReference type="Pfam" id="PF00076">
    <property type="entry name" value="RRM_1"/>
    <property type="match status" value="2"/>
</dbReference>
<name>A0AAW1A7K7_9HYME</name>
<evidence type="ECO:0000313" key="8">
    <source>
        <dbReference type="EMBL" id="KAK9305731.1"/>
    </source>
</evidence>
<dbReference type="GO" id="GO:0009967">
    <property type="term" value="P:positive regulation of signal transduction"/>
    <property type="evidence" value="ECO:0007669"/>
    <property type="project" value="UniProtKB-ARBA"/>
</dbReference>
<gene>
    <name evidence="8" type="ORF">QLX08_003469</name>
</gene>
<feature type="compositionally biased region" description="Basic and acidic residues" evidence="6">
    <location>
        <begin position="1"/>
        <end position="11"/>
    </location>
</feature>
<dbReference type="GO" id="GO:0005634">
    <property type="term" value="C:nucleus"/>
    <property type="evidence" value="ECO:0007669"/>
    <property type="project" value="UniProtKB-SubCell"/>
</dbReference>
<dbReference type="InterPro" id="IPR035979">
    <property type="entry name" value="RBD_domain_sf"/>
</dbReference>
<dbReference type="InterPro" id="IPR012677">
    <property type="entry name" value="Nucleotide-bd_a/b_plait_sf"/>
</dbReference>
<dbReference type="EMBL" id="JAWNGG020000049">
    <property type="protein sequence ID" value="KAK9305731.1"/>
    <property type="molecule type" value="Genomic_DNA"/>
</dbReference>
<dbReference type="FunFam" id="3.30.70.330:FF:000383">
    <property type="entry name" value="Sex lethal, isoform D"/>
    <property type="match status" value="1"/>
</dbReference>
<evidence type="ECO:0000256" key="4">
    <source>
        <dbReference type="ARBA" id="ARBA00023242"/>
    </source>
</evidence>
<dbReference type="GO" id="GO:0050686">
    <property type="term" value="P:negative regulation of mRNA processing"/>
    <property type="evidence" value="ECO:0007669"/>
    <property type="project" value="UniProtKB-ARBA"/>
</dbReference>
<feature type="region of interest" description="Disordered" evidence="6">
    <location>
        <begin position="1"/>
        <end position="82"/>
    </location>
</feature>
<reference evidence="8 9" key="1">
    <citation type="submission" date="2024-05" db="EMBL/GenBank/DDBJ databases">
        <title>The nuclear and mitochondrial genome assemblies of Tetragonisca angustula (Apidae: Meliponini), a tiny yet remarkable pollinator in the Neotropics.</title>
        <authorList>
            <person name="Ferrari R."/>
            <person name="Ricardo P.C."/>
            <person name="Dias F.C."/>
            <person name="Araujo N.S."/>
            <person name="Soares D.O."/>
            <person name="Zhou Q.-S."/>
            <person name="Zhu C.-D."/>
            <person name="Coutinho L."/>
            <person name="Airas M.C."/>
            <person name="Batista T.M."/>
        </authorList>
    </citation>
    <scope>NUCLEOTIDE SEQUENCE [LARGE SCALE GENOMIC DNA]</scope>
    <source>
        <strain evidence="8">ASF017062</strain>
        <tissue evidence="8">Abdomen</tissue>
    </source>
</reference>
<dbReference type="PRINTS" id="PR00961">
    <property type="entry name" value="HUDSXLRNA"/>
</dbReference>
<dbReference type="GO" id="GO:0005737">
    <property type="term" value="C:cytoplasm"/>
    <property type="evidence" value="ECO:0007669"/>
    <property type="project" value="UniProtKB-ARBA"/>
</dbReference>
<comment type="subcellular location">
    <subcellularLocation>
        <location evidence="1">Nucleus</location>
    </subcellularLocation>
</comment>
<dbReference type="GO" id="GO:0010629">
    <property type="term" value="P:negative regulation of gene expression"/>
    <property type="evidence" value="ECO:0007669"/>
    <property type="project" value="UniProtKB-ARBA"/>
</dbReference>
<dbReference type="PROSITE" id="PS50102">
    <property type="entry name" value="RRM"/>
    <property type="match status" value="2"/>
</dbReference>
<sequence>MATYERNEHTQGDVNSQAGWNTQQPEPLNSQPPTTDQQEPQNQTSQKIEQEFSKMTDQQEQQSQPQQQQQVQQQQQMQIKNEEPRTNLIINYLPQSMTEKDLYSLFVTIGPVESCRVMKDYKTGYSYGFGFVNYAKAEDAATAISTLNGLQVQNKRLKVSFARPSGEEIKETNLYVTNLPRNITESQIDDIFSKYGNIVQKNILKDKLTGLPRGVAFVRFDKREEAQEAIARLHGTIPEGGSEPLSVKIAEEHGKQKAAYYAGWQAGYNQSRGVSGGLGGGGRGRGISGPGMGMGISGGGPGMIGRAGSGFGGPRGGPHGSFIGGSSGPGAMRMEKIHPHRFNPIGMGGGYVQSHFW</sequence>
<dbReference type="SUPFAM" id="SSF54928">
    <property type="entry name" value="RNA-binding domain, RBD"/>
    <property type="match status" value="1"/>
</dbReference>
<evidence type="ECO:0000313" key="9">
    <source>
        <dbReference type="Proteomes" id="UP001432146"/>
    </source>
</evidence>
<feature type="compositionally biased region" description="Polar residues" evidence="6">
    <location>
        <begin position="12"/>
        <end position="47"/>
    </location>
</feature>
<evidence type="ECO:0000256" key="5">
    <source>
        <dbReference type="PROSITE-ProRule" id="PRU00176"/>
    </source>
</evidence>
<keyword evidence="2" id="KW-0677">Repeat</keyword>
<organism evidence="8 9">
    <name type="scientific">Tetragonisca angustula</name>
    <dbReference type="NCBI Taxonomy" id="166442"/>
    <lineage>
        <taxon>Eukaryota</taxon>
        <taxon>Metazoa</taxon>
        <taxon>Ecdysozoa</taxon>
        <taxon>Arthropoda</taxon>
        <taxon>Hexapoda</taxon>
        <taxon>Insecta</taxon>
        <taxon>Pterygota</taxon>
        <taxon>Neoptera</taxon>
        <taxon>Endopterygota</taxon>
        <taxon>Hymenoptera</taxon>
        <taxon>Apocrita</taxon>
        <taxon>Aculeata</taxon>
        <taxon>Apoidea</taxon>
        <taxon>Anthophila</taxon>
        <taxon>Apidae</taxon>
        <taxon>Tetragonisca</taxon>
    </lineage>
</organism>
<feature type="domain" description="RRM" evidence="7">
    <location>
        <begin position="86"/>
        <end position="164"/>
    </location>
</feature>
<evidence type="ECO:0000259" key="7">
    <source>
        <dbReference type="PROSITE" id="PS50102"/>
    </source>
</evidence>
<dbReference type="InterPro" id="IPR002343">
    <property type="entry name" value="Hud_Sxl_RNA"/>
</dbReference>
<keyword evidence="3 5" id="KW-0694">RNA-binding</keyword>
<dbReference type="Gene3D" id="3.30.70.330">
    <property type="match status" value="2"/>
</dbReference>
<dbReference type="GO" id="GO:1990904">
    <property type="term" value="C:ribonucleoprotein complex"/>
    <property type="evidence" value="ECO:0007669"/>
    <property type="project" value="InterPro"/>
</dbReference>
<protein>
    <recommendedName>
        <fullName evidence="7">RRM domain-containing protein</fullName>
    </recommendedName>
</protein>
<dbReference type="InterPro" id="IPR000504">
    <property type="entry name" value="RRM_dom"/>
</dbReference>
<dbReference type="GO" id="GO:0003729">
    <property type="term" value="F:mRNA binding"/>
    <property type="evidence" value="ECO:0007669"/>
    <property type="project" value="UniProtKB-ARBA"/>
</dbReference>
<dbReference type="PANTHER" id="PTHR48027">
    <property type="entry name" value="HETEROGENEOUS NUCLEAR RIBONUCLEOPROTEIN 87F-RELATED"/>
    <property type="match status" value="1"/>
</dbReference>
<evidence type="ECO:0000256" key="3">
    <source>
        <dbReference type="ARBA" id="ARBA00022884"/>
    </source>
</evidence>
<feature type="compositionally biased region" description="Low complexity" evidence="6">
    <location>
        <begin position="58"/>
        <end position="78"/>
    </location>
</feature>
<dbReference type="Proteomes" id="UP001432146">
    <property type="component" value="Unassembled WGS sequence"/>
</dbReference>
<accession>A0AAW1A7K7</accession>
<dbReference type="FunFam" id="3.30.70.330:FF:000205">
    <property type="entry name" value="Sex lethal, isoform B"/>
    <property type="match status" value="1"/>
</dbReference>
<dbReference type="GO" id="GO:0008266">
    <property type="term" value="F:poly(U) RNA binding"/>
    <property type="evidence" value="ECO:0007669"/>
    <property type="project" value="UniProtKB-ARBA"/>
</dbReference>
<dbReference type="AlphaFoldDB" id="A0AAW1A7K7"/>
<evidence type="ECO:0000256" key="1">
    <source>
        <dbReference type="ARBA" id="ARBA00004123"/>
    </source>
</evidence>